<accession>A0ABU7K6W2</accession>
<protein>
    <submittedName>
        <fullName evidence="1">PmoA family protein</fullName>
    </submittedName>
</protein>
<dbReference type="EMBL" id="JAUZMY010000008">
    <property type="protein sequence ID" value="MEE2037604.1"/>
    <property type="molecule type" value="Genomic_DNA"/>
</dbReference>
<name>A0ABU7K6W2_9ACTN</name>
<reference evidence="1 2" key="1">
    <citation type="submission" date="2023-08" db="EMBL/GenBank/DDBJ databases">
        <authorList>
            <person name="Girao M."/>
            <person name="Carvalho M.F."/>
        </authorList>
    </citation>
    <scope>NUCLEOTIDE SEQUENCE [LARGE SCALE GENOMIC DNA]</scope>
    <source>
        <strain evidence="1 2">CT-R113</strain>
    </source>
</reference>
<evidence type="ECO:0000313" key="1">
    <source>
        <dbReference type="EMBL" id="MEE2037604.1"/>
    </source>
</evidence>
<gene>
    <name evidence="1" type="ORF">Q8791_10270</name>
</gene>
<dbReference type="InterPro" id="IPR029475">
    <property type="entry name" value="DUF6807"/>
</dbReference>
<dbReference type="Proteomes" id="UP001356095">
    <property type="component" value="Unassembled WGS sequence"/>
</dbReference>
<sequence>MSEAPTLVEEDDALTVTAGGVEIARYVLRSDAPAFESPKPYLHPLRTLSGAPLTAIRPWDHRWHKGVQMTWSHLSGENFWGGRTFVLGQGYQALDNNGSIRHEGFTSLTRDGEGSSVTERLSWISSAGERWIAEERTHRFHSVDHARGIWALDFATSLTNVRGRTLELGSPTTHGRPDAGYTGFFWRGPRSWTGGEVISATGRTGADVMGTEAAWIAFVGQHDEIDGGATVLAYSGTTSAPVPIRWFVRSEPFPVLSPSPAFDEEIVLEPDRTLDLSHRLVFVDHRCAADEAGALAEEYAP</sequence>
<keyword evidence="2" id="KW-1185">Reference proteome</keyword>
<proteinExistence type="predicted"/>
<organism evidence="1 2">
    <name type="scientific">Nocardiopsis codii</name>
    <dbReference type="NCBI Taxonomy" id="3065942"/>
    <lineage>
        <taxon>Bacteria</taxon>
        <taxon>Bacillati</taxon>
        <taxon>Actinomycetota</taxon>
        <taxon>Actinomycetes</taxon>
        <taxon>Streptosporangiales</taxon>
        <taxon>Nocardiopsidaceae</taxon>
        <taxon>Nocardiopsis</taxon>
    </lineage>
</organism>
<comment type="caution">
    <text evidence="1">The sequence shown here is derived from an EMBL/GenBank/DDBJ whole genome shotgun (WGS) entry which is preliminary data.</text>
</comment>
<dbReference type="RefSeq" id="WP_330091402.1">
    <property type="nucleotide sequence ID" value="NZ_JAUZMY010000008.1"/>
</dbReference>
<dbReference type="Pfam" id="PF14100">
    <property type="entry name" value="DUF6807"/>
    <property type="match status" value="1"/>
</dbReference>
<evidence type="ECO:0000313" key="2">
    <source>
        <dbReference type="Proteomes" id="UP001356095"/>
    </source>
</evidence>